<accession>A0A2S7IIA4</accession>
<dbReference type="AlphaFoldDB" id="A0A2S7IIA4"/>
<reference evidence="2" key="1">
    <citation type="submission" date="2018-02" db="EMBL/GenBank/DDBJ databases">
        <title>Genome sequencing of Solimonas sp. HR-BB.</title>
        <authorList>
            <person name="Lee Y."/>
            <person name="Jeon C.O."/>
        </authorList>
    </citation>
    <scope>NUCLEOTIDE SEQUENCE [LARGE SCALE GENOMIC DNA]</scope>
    <source>
        <strain evidence="2">HR-U</strain>
    </source>
</reference>
<organism evidence="1 2">
    <name type="scientific">Siphonobacter curvatus</name>
    <dbReference type="NCBI Taxonomy" id="2094562"/>
    <lineage>
        <taxon>Bacteria</taxon>
        <taxon>Pseudomonadati</taxon>
        <taxon>Bacteroidota</taxon>
        <taxon>Cytophagia</taxon>
        <taxon>Cytophagales</taxon>
        <taxon>Cytophagaceae</taxon>
        <taxon>Siphonobacter</taxon>
    </lineage>
</organism>
<name>A0A2S7IIA4_9BACT</name>
<proteinExistence type="predicted"/>
<evidence type="ECO:0000313" key="1">
    <source>
        <dbReference type="EMBL" id="PQA55696.1"/>
    </source>
</evidence>
<dbReference type="EMBL" id="PTRA01000004">
    <property type="protein sequence ID" value="PQA55696.1"/>
    <property type="molecule type" value="Genomic_DNA"/>
</dbReference>
<evidence type="ECO:0000313" key="2">
    <source>
        <dbReference type="Proteomes" id="UP000239590"/>
    </source>
</evidence>
<comment type="caution">
    <text evidence="1">The sequence shown here is derived from an EMBL/GenBank/DDBJ whole genome shotgun (WGS) entry which is preliminary data.</text>
</comment>
<gene>
    <name evidence="1" type="ORF">C5O19_20020</name>
</gene>
<sequence length="60" mass="7295">MQNFGLFHRHEVERYTLWLLNKGSVTNNLQNFPKAETFHFPFSVQTFIRRLLLKLFQRQG</sequence>
<protein>
    <submittedName>
        <fullName evidence="1">Uncharacterized protein</fullName>
    </submittedName>
</protein>
<keyword evidence="2" id="KW-1185">Reference proteome</keyword>
<dbReference type="Proteomes" id="UP000239590">
    <property type="component" value="Unassembled WGS sequence"/>
</dbReference>